<comment type="pathway">
    <text evidence="4 19">Cell wall biogenesis; peptidoglycan biosynthesis.</text>
</comment>
<dbReference type="GO" id="GO:0005524">
    <property type="term" value="F:ATP binding"/>
    <property type="evidence" value="ECO:0007669"/>
    <property type="project" value="UniProtKB-UniRule"/>
</dbReference>
<dbReference type="STRING" id="1797593.A3A65_04595"/>
<comment type="subcellular location">
    <subcellularLocation>
        <location evidence="3 19">Cytoplasm</location>
    </subcellularLocation>
</comment>
<reference evidence="25 26" key="1">
    <citation type="journal article" date="2016" name="Nat. Commun.">
        <title>Thousands of microbial genomes shed light on interconnected biogeochemical processes in an aquifer system.</title>
        <authorList>
            <person name="Anantharaman K."/>
            <person name="Brown C.T."/>
            <person name="Hug L.A."/>
            <person name="Sharon I."/>
            <person name="Castelle C.J."/>
            <person name="Probst A.J."/>
            <person name="Thomas B.C."/>
            <person name="Singh A."/>
            <person name="Wilkins M.J."/>
            <person name="Karaoz U."/>
            <person name="Brodie E.L."/>
            <person name="Williams K.H."/>
            <person name="Hubbard S.S."/>
            <person name="Banfield J.F."/>
        </authorList>
    </citation>
    <scope>NUCLEOTIDE SEQUENCE [LARGE SCALE GENOMIC DNA]</scope>
</reference>
<dbReference type="SUPFAM" id="SSF52440">
    <property type="entry name" value="PreATP-grasp domain"/>
    <property type="match status" value="1"/>
</dbReference>
<comment type="pathway">
    <text evidence="18">Glycan biosynthesis.</text>
</comment>
<keyword evidence="16 19" id="KW-0961">Cell wall biogenesis/degradation</keyword>
<dbReference type="NCBIfam" id="NF002378">
    <property type="entry name" value="PRK01372.1"/>
    <property type="match status" value="1"/>
</dbReference>
<keyword evidence="8 19" id="KW-0436">Ligase</keyword>
<dbReference type="GO" id="GO:0009252">
    <property type="term" value="P:peptidoglycan biosynthetic process"/>
    <property type="evidence" value="ECO:0007669"/>
    <property type="project" value="UniProtKB-UniRule"/>
</dbReference>
<dbReference type="PANTHER" id="PTHR23132">
    <property type="entry name" value="D-ALANINE--D-ALANINE LIGASE"/>
    <property type="match status" value="1"/>
</dbReference>
<evidence type="ECO:0000256" key="23">
    <source>
        <dbReference type="PROSITE-ProRule" id="PRU00409"/>
    </source>
</evidence>
<evidence type="ECO:0000256" key="8">
    <source>
        <dbReference type="ARBA" id="ARBA00022598"/>
    </source>
</evidence>
<feature type="binding site" evidence="22">
    <location>
        <position position="303"/>
    </location>
    <ligand>
        <name>Mg(2+)</name>
        <dbReference type="ChEBI" id="CHEBI:18420"/>
        <label>1</label>
    </ligand>
</feature>
<evidence type="ECO:0000256" key="13">
    <source>
        <dbReference type="ARBA" id="ARBA00022960"/>
    </source>
</evidence>
<feature type="binding site" evidence="21">
    <location>
        <begin position="192"/>
        <end position="193"/>
    </location>
    <ligand>
        <name>ATP</name>
        <dbReference type="ChEBI" id="CHEBI:30616"/>
    </ligand>
</feature>
<evidence type="ECO:0000256" key="15">
    <source>
        <dbReference type="ARBA" id="ARBA00023211"/>
    </source>
</evidence>
<evidence type="ECO:0000256" key="20">
    <source>
        <dbReference type="PIRSR" id="PIRSR039102-1"/>
    </source>
</evidence>
<dbReference type="NCBIfam" id="NF002528">
    <property type="entry name" value="PRK01966.1-4"/>
    <property type="match status" value="1"/>
</dbReference>
<feature type="binding site" evidence="21">
    <location>
        <begin position="315"/>
        <end position="316"/>
    </location>
    <ligand>
        <name>ATP</name>
        <dbReference type="ChEBI" id="CHEBI:30616"/>
    </ligand>
</feature>
<comment type="function">
    <text evidence="2 19">Cell wall formation.</text>
</comment>
<dbReference type="AlphaFoldDB" id="A0A1G1W413"/>
<feature type="active site" evidence="20">
    <location>
        <position position="17"/>
    </location>
</feature>
<evidence type="ECO:0000256" key="6">
    <source>
        <dbReference type="ARBA" id="ARBA00012216"/>
    </source>
</evidence>
<feature type="binding site" evidence="21">
    <location>
        <begin position="184"/>
        <end position="186"/>
    </location>
    <ligand>
        <name>ATP</name>
        <dbReference type="ChEBI" id="CHEBI:30616"/>
    </ligand>
</feature>
<protein>
    <recommendedName>
        <fullName evidence="6 19">D-alanine--D-alanine ligase</fullName>
        <ecNumber evidence="6 19">6.3.2.4</ecNumber>
    </recommendedName>
    <alternativeName>
        <fullName evidence="19">D-Ala-D-Ala ligase</fullName>
    </alternativeName>
    <alternativeName>
        <fullName evidence="19">D-alanylalanine synthetase</fullName>
    </alternativeName>
</protein>
<evidence type="ECO:0000256" key="18">
    <source>
        <dbReference type="ARBA" id="ARBA00060592"/>
    </source>
</evidence>
<proteinExistence type="inferred from homology"/>
<evidence type="ECO:0000256" key="1">
    <source>
        <dbReference type="ARBA" id="ARBA00001936"/>
    </source>
</evidence>
<dbReference type="UniPathway" id="UPA00219"/>
<evidence type="ECO:0000256" key="17">
    <source>
        <dbReference type="ARBA" id="ARBA00047614"/>
    </source>
</evidence>
<keyword evidence="9 22" id="KW-0479">Metal-binding</keyword>
<evidence type="ECO:0000256" key="19">
    <source>
        <dbReference type="HAMAP-Rule" id="MF_00047"/>
    </source>
</evidence>
<dbReference type="GO" id="GO:0046872">
    <property type="term" value="F:metal ion binding"/>
    <property type="evidence" value="ECO:0007669"/>
    <property type="project" value="UniProtKB-KW"/>
</dbReference>
<dbReference type="GO" id="GO:0008360">
    <property type="term" value="P:regulation of cell shape"/>
    <property type="evidence" value="ECO:0007669"/>
    <property type="project" value="UniProtKB-KW"/>
</dbReference>
<dbReference type="SUPFAM" id="SSF56059">
    <property type="entry name" value="Glutathione synthetase ATP-binding domain-like"/>
    <property type="match status" value="1"/>
</dbReference>
<evidence type="ECO:0000256" key="14">
    <source>
        <dbReference type="ARBA" id="ARBA00022984"/>
    </source>
</evidence>
<evidence type="ECO:0000256" key="7">
    <source>
        <dbReference type="ARBA" id="ARBA00022490"/>
    </source>
</evidence>
<feature type="binding site" evidence="22">
    <location>
        <position position="316"/>
    </location>
    <ligand>
        <name>Mg(2+)</name>
        <dbReference type="ChEBI" id="CHEBI:18420"/>
        <label>2</label>
    </ligand>
</feature>
<dbReference type="GO" id="GO:0005829">
    <property type="term" value="C:cytosol"/>
    <property type="evidence" value="ECO:0007669"/>
    <property type="project" value="TreeGrafter"/>
</dbReference>
<keyword evidence="10 21" id="KW-0547">Nucleotide-binding</keyword>
<evidence type="ECO:0000256" key="22">
    <source>
        <dbReference type="PIRSR" id="PIRSR039102-3"/>
    </source>
</evidence>
<evidence type="ECO:0000256" key="11">
    <source>
        <dbReference type="ARBA" id="ARBA00022840"/>
    </source>
</evidence>
<dbReference type="PIRSF" id="PIRSF039102">
    <property type="entry name" value="Ddl/VanB"/>
    <property type="match status" value="1"/>
</dbReference>
<organism evidence="25 26">
    <name type="scientific">Candidatus Chisholmbacteria bacterium RIFCSPLOWO2_01_FULL_49_14</name>
    <dbReference type="NCBI Taxonomy" id="1797593"/>
    <lineage>
        <taxon>Bacteria</taxon>
        <taxon>Candidatus Chisholmiibacteriota</taxon>
    </lineage>
</organism>
<dbReference type="PANTHER" id="PTHR23132:SF25">
    <property type="entry name" value="D-ALANINE--D-ALANINE LIGASE A"/>
    <property type="match status" value="1"/>
</dbReference>
<comment type="cofactor">
    <cofactor evidence="1">
        <name>Mn(2+)</name>
        <dbReference type="ChEBI" id="CHEBI:29035"/>
    </cofactor>
</comment>
<sequence>MKKKIRLGILFGGRSAEHEVSLQSAKNIVEAIDTDKYDIVLIGIDKQGSWLLPQSAEFLIGTTNPRLLKLNRAGPGVILAPKTKNADLVSLSDHRPLETVDVIFPVLHGPYGEDGTVQGLLKLANIPYVGPDVLGSALGMDKDVQKRLLREAGIPTAPFRILRRSTYAEKDLSGIVKELGLPVFVKPANLGSSVGINKAKTKKQLAAAIKEAFLFDNKIIVEERIEGREIECSVLGNEKPIASVPGEVIPRHEFYSYEAKYIDENGALLKIPANIPSRIKKKIQRLSIKTFRTLCCEGMARVDLFLKKNGQVVINEINTIPGFTIISMYPKLWEASGIPLKKLIDRLIGLAIERHERDQKLKVSYR</sequence>
<evidence type="ECO:0000256" key="21">
    <source>
        <dbReference type="PIRSR" id="PIRSR039102-2"/>
    </source>
</evidence>
<feature type="domain" description="ATP-grasp" evidence="24">
    <location>
        <begin position="146"/>
        <end position="349"/>
    </location>
</feature>
<name>A0A1G1W413_9BACT</name>
<comment type="catalytic activity">
    <reaction evidence="17 19">
        <text>2 D-alanine + ATP = D-alanyl-D-alanine + ADP + phosphate + H(+)</text>
        <dbReference type="Rhea" id="RHEA:11224"/>
        <dbReference type="ChEBI" id="CHEBI:15378"/>
        <dbReference type="ChEBI" id="CHEBI:30616"/>
        <dbReference type="ChEBI" id="CHEBI:43474"/>
        <dbReference type="ChEBI" id="CHEBI:57416"/>
        <dbReference type="ChEBI" id="CHEBI:57822"/>
        <dbReference type="ChEBI" id="CHEBI:456216"/>
        <dbReference type="EC" id="6.3.2.4"/>
    </reaction>
</comment>
<evidence type="ECO:0000259" key="24">
    <source>
        <dbReference type="PROSITE" id="PS50975"/>
    </source>
</evidence>
<dbReference type="EC" id="6.3.2.4" evidence="6 19"/>
<dbReference type="Gene3D" id="3.30.470.20">
    <property type="entry name" value="ATP-grasp fold, B domain"/>
    <property type="match status" value="1"/>
</dbReference>
<dbReference type="InterPro" id="IPR011761">
    <property type="entry name" value="ATP-grasp"/>
</dbReference>
<dbReference type="InterPro" id="IPR011127">
    <property type="entry name" value="Dala_Dala_lig_N"/>
</dbReference>
<dbReference type="Gene3D" id="3.30.1490.20">
    <property type="entry name" value="ATP-grasp fold, A domain"/>
    <property type="match status" value="1"/>
</dbReference>
<comment type="caution">
    <text evidence="25">The sequence shown here is derived from an EMBL/GenBank/DDBJ whole genome shotgun (WGS) entry which is preliminary data.</text>
</comment>
<evidence type="ECO:0000256" key="9">
    <source>
        <dbReference type="ARBA" id="ARBA00022723"/>
    </source>
</evidence>
<dbReference type="Pfam" id="PF01820">
    <property type="entry name" value="Dala_Dala_lig_N"/>
    <property type="match status" value="1"/>
</dbReference>
<dbReference type="Proteomes" id="UP000176723">
    <property type="component" value="Unassembled WGS sequence"/>
</dbReference>
<feature type="binding site" evidence="22">
    <location>
        <position position="316"/>
    </location>
    <ligand>
        <name>Mg(2+)</name>
        <dbReference type="ChEBI" id="CHEBI:18420"/>
        <label>1</label>
    </ligand>
</feature>
<feature type="active site" evidence="20">
    <location>
        <position position="192"/>
    </location>
</feature>
<keyword evidence="11 23" id="KW-0067">ATP-binding</keyword>
<evidence type="ECO:0000256" key="4">
    <source>
        <dbReference type="ARBA" id="ARBA00004752"/>
    </source>
</evidence>
<evidence type="ECO:0000256" key="12">
    <source>
        <dbReference type="ARBA" id="ARBA00022842"/>
    </source>
</evidence>
<dbReference type="HAMAP" id="MF_00047">
    <property type="entry name" value="Dala_Dala_lig"/>
    <property type="match status" value="1"/>
</dbReference>
<dbReference type="InterPro" id="IPR005905">
    <property type="entry name" value="D_ala_D_ala"/>
</dbReference>
<comment type="cofactor">
    <cofactor evidence="22">
        <name>Mg(2+)</name>
        <dbReference type="ChEBI" id="CHEBI:18420"/>
    </cofactor>
    <cofactor evidence="22">
        <name>Mn(2+)</name>
        <dbReference type="ChEBI" id="CHEBI:29035"/>
    </cofactor>
    <text evidence="22">Binds 2 magnesium or manganese ions per subunit.</text>
</comment>
<gene>
    <name evidence="19" type="primary">ddl</name>
    <name evidence="25" type="ORF">A3A65_04595</name>
</gene>
<evidence type="ECO:0000256" key="16">
    <source>
        <dbReference type="ARBA" id="ARBA00023316"/>
    </source>
</evidence>
<dbReference type="NCBIfam" id="NF002525">
    <property type="entry name" value="PRK01966.1-1"/>
    <property type="match status" value="1"/>
</dbReference>
<evidence type="ECO:0000256" key="5">
    <source>
        <dbReference type="ARBA" id="ARBA00010871"/>
    </source>
</evidence>
<dbReference type="FunFam" id="3.30.1490.20:FF:000007">
    <property type="entry name" value="D-alanine--D-alanine ligase"/>
    <property type="match status" value="1"/>
</dbReference>
<dbReference type="PROSITE" id="PS50975">
    <property type="entry name" value="ATP_GRASP"/>
    <property type="match status" value="1"/>
</dbReference>
<feature type="active site" evidence="20">
    <location>
        <position position="327"/>
    </location>
</feature>
<dbReference type="InterPro" id="IPR016185">
    <property type="entry name" value="PreATP-grasp_dom_sf"/>
</dbReference>
<keyword evidence="7 19" id="KW-0963">Cytoplasm</keyword>
<dbReference type="GO" id="GO:0008716">
    <property type="term" value="F:D-alanine-D-alanine ligase activity"/>
    <property type="evidence" value="ECO:0007669"/>
    <property type="project" value="UniProtKB-UniRule"/>
</dbReference>
<keyword evidence="15 22" id="KW-0464">Manganese</keyword>
<dbReference type="FunFam" id="3.30.470.20:FF:000008">
    <property type="entry name" value="D-alanine--D-alanine ligase"/>
    <property type="match status" value="1"/>
</dbReference>
<dbReference type="EMBL" id="MHCL01000003">
    <property type="protein sequence ID" value="OGY22405.1"/>
    <property type="molecule type" value="Genomic_DNA"/>
</dbReference>
<feature type="binding site" evidence="22">
    <location>
        <position position="318"/>
    </location>
    <ligand>
        <name>Mg(2+)</name>
        <dbReference type="ChEBI" id="CHEBI:18420"/>
        <label>2</label>
    </ligand>
</feature>
<feature type="binding site" evidence="21">
    <location>
        <begin position="222"/>
        <end position="229"/>
    </location>
    <ligand>
        <name>ATP</name>
        <dbReference type="ChEBI" id="CHEBI:30616"/>
    </ligand>
</feature>
<dbReference type="GO" id="GO:0071555">
    <property type="term" value="P:cell wall organization"/>
    <property type="evidence" value="ECO:0007669"/>
    <property type="project" value="UniProtKB-KW"/>
</dbReference>
<keyword evidence="14 19" id="KW-0573">Peptidoglycan synthesis</keyword>
<dbReference type="Gene3D" id="3.40.50.20">
    <property type="match status" value="1"/>
</dbReference>
<dbReference type="InterPro" id="IPR000291">
    <property type="entry name" value="D-Ala_lig_Van_CS"/>
</dbReference>
<evidence type="ECO:0000256" key="3">
    <source>
        <dbReference type="ARBA" id="ARBA00004496"/>
    </source>
</evidence>
<dbReference type="InterPro" id="IPR013815">
    <property type="entry name" value="ATP_grasp_subdomain_1"/>
</dbReference>
<comment type="similarity">
    <text evidence="5 19">Belongs to the D-alanine--D-alanine ligase family.</text>
</comment>
<keyword evidence="12 22" id="KW-0460">Magnesium</keyword>
<keyword evidence="13 19" id="KW-0133">Cell shape</keyword>
<dbReference type="PROSITE" id="PS00843">
    <property type="entry name" value="DALA_DALA_LIGASE_1"/>
    <property type="match status" value="1"/>
</dbReference>
<evidence type="ECO:0000313" key="25">
    <source>
        <dbReference type="EMBL" id="OGY22405.1"/>
    </source>
</evidence>
<dbReference type="InterPro" id="IPR011095">
    <property type="entry name" value="Dala_Dala_lig_C"/>
</dbReference>
<feature type="binding site" evidence="21">
    <location>
        <position position="142"/>
    </location>
    <ligand>
        <name>ATP</name>
        <dbReference type="ChEBI" id="CHEBI:30616"/>
    </ligand>
</feature>
<evidence type="ECO:0000256" key="10">
    <source>
        <dbReference type="ARBA" id="ARBA00022741"/>
    </source>
</evidence>
<dbReference type="NCBIfam" id="TIGR01205">
    <property type="entry name" value="D_ala_D_alaTIGR"/>
    <property type="match status" value="1"/>
</dbReference>
<dbReference type="Pfam" id="PF07478">
    <property type="entry name" value="Dala_Dala_lig_C"/>
    <property type="match status" value="1"/>
</dbReference>
<evidence type="ECO:0000313" key="26">
    <source>
        <dbReference type="Proteomes" id="UP000176723"/>
    </source>
</evidence>
<accession>A0A1G1W413</accession>
<evidence type="ECO:0000256" key="2">
    <source>
        <dbReference type="ARBA" id="ARBA00003921"/>
    </source>
</evidence>
<dbReference type="PROSITE" id="PS00844">
    <property type="entry name" value="DALA_DALA_LIGASE_2"/>
    <property type="match status" value="1"/>
</dbReference>